<dbReference type="GO" id="GO:1902201">
    <property type="term" value="P:negative regulation of bacterial-type flagellum-dependent cell motility"/>
    <property type="evidence" value="ECO:0007669"/>
    <property type="project" value="TreeGrafter"/>
</dbReference>
<dbReference type="InterPro" id="IPR050469">
    <property type="entry name" value="Diguanylate_Cyclase"/>
</dbReference>
<dbReference type="PROSITE" id="PS50887">
    <property type="entry name" value="GGDEF"/>
    <property type="match status" value="1"/>
</dbReference>
<dbReference type="CDD" id="cd01949">
    <property type="entry name" value="GGDEF"/>
    <property type="match status" value="1"/>
</dbReference>
<proteinExistence type="predicted"/>
<keyword evidence="2" id="KW-0472">Membrane</keyword>
<dbReference type="PANTHER" id="PTHR45138:SF24">
    <property type="entry name" value="DIGUANYLATE CYCLASE DGCC-RELATED"/>
    <property type="match status" value="1"/>
</dbReference>
<keyword evidence="2" id="KW-0812">Transmembrane</keyword>
<feature type="transmembrane region" description="Helical" evidence="2">
    <location>
        <begin position="38"/>
        <end position="56"/>
    </location>
</feature>
<organism evidence="4 5">
    <name type="scientific">Paenacidovorax caeni</name>
    <dbReference type="NCBI Taxonomy" id="343013"/>
    <lineage>
        <taxon>Bacteria</taxon>
        <taxon>Pseudomonadati</taxon>
        <taxon>Pseudomonadota</taxon>
        <taxon>Betaproteobacteria</taxon>
        <taxon>Burkholderiales</taxon>
        <taxon>Comamonadaceae</taxon>
        <taxon>Paenacidovorax</taxon>
    </lineage>
</organism>
<dbReference type="STRING" id="343013.SAMN04489707_104910"/>
<dbReference type="SUPFAM" id="SSF55073">
    <property type="entry name" value="Nucleotide cyclase"/>
    <property type="match status" value="1"/>
</dbReference>
<feature type="transmembrane region" description="Helical" evidence="2">
    <location>
        <begin position="62"/>
        <end position="84"/>
    </location>
</feature>
<dbReference type="Proteomes" id="UP000183656">
    <property type="component" value="Unassembled WGS sequence"/>
</dbReference>
<evidence type="ECO:0000256" key="1">
    <source>
        <dbReference type="ARBA" id="ARBA00012528"/>
    </source>
</evidence>
<dbReference type="SMART" id="SM00267">
    <property type="entry name" value="GGDEF"/>
    <property type="match status" value="1"/>
</dbReference>
<feature type="transmembrane region" description="Helical" evidence="2">
    <location>
        <begin position="6"/>
        <end position="26"/>
    </location>
</feature>
<dbReference type="NCBIfam" id="TIGR00254">
    <property type="entry name" value="GGDEF"/>
    <property type="match status" value="1"/>
</dbReference>
<dbReference type="EC" id="2.7.7.65" evidence="1"/>
<accession>A0A1I7KFP9</accession>
<name>A0A1I7KFP9_9BURK</name>
<dbReference type="GO" id="GO:0043709">
    <property type="term" value="P:cell adhesion involved in single-species biofilm formation"/>
    <property type="evidence" value="ECO:0007669"/>
    <property type="project" value="TreeGrafter"/>
</dbReference>
<dbReference type="GO" id="GO:0052621">
    <property type="term" value="F:diguanylate cyclase activity"/>
    <property type="evidence" value="ECO:0007669"/>
    <property type="project" value="UniProtKB-EC"/>
</dbReference>
<dbReference type="Gene3D" id="3.30.70.270">
    <property type="match status" value="1"/>
</dbReference>
<dbReference type="RefSeq" id="WP_054257752.1">
    <property type="nucleotide sequence ID" value="NZ_CYIG01000054.1"/>
</dbReference>
<evidence type="ECO:0000259" key="3">
    <source>
        <dbReference type="PROSITE" id="PS50887"/>
    </source>
</evidence>
<feature type="transmembrane region" description="Helical" evidence="2">
    <location>
        <begin position="191"/>
        <end position="211"/>
    </location>
</feature>
<dbReference type="PANTHER" id="PTHR45138">
    <property type="entry name" value="REGULATORY COMPONENTS OF SENSORY TRANSDUCTION SYSTEM"/>
    <property type="match status" value="1"/>
</dbReference>
<feature type="transmembrane region" description="Helical" evidence="2">
    <location>
        <begin position="122"/>
        <end position="143"/>
    </location>
</feature>
<reference evidence="4 5" key="1">
    <citation type="submission" date="2016-10" db="EMBL/GenBank/DDBJ databases">
        <authorList>
            <person name="de Groot N.N."/>
        </authorList>
    </citation>
    <scope>NUCLEOTIDE SEQUENCE [LARGE SCALE GENOMIC DNA]</scope>
    <source>
        <strain evidence="4 5">R-24608</strain>
    </source>
</reference>
<dbReference type="FunFam" id="3.30.70.270:FF:000001">
    <property type="entry name" value="Diguanylate cyclase domain protein"/>
    <property type="match status" value="1"/>
</dbReference>
<dbReference type="EMBL" id="FPBX01000049">
    <property type="protein sequence ID" value="SFU96206.1"/>
    <property type="molecule type" value="Genomic_DNA"/>
</dbReference>
<protein>
    <recommendedName>
        <fullName evidence="1">diguanylate cyclase</fullName>
        <ecNumber evidence="1">2.7.7.65</ecNumber>
    </recommendedName>
</protein>
<feature type="domain" description="GGDEF" evidence="3">
    <location>
        <begin position="253"/>
        <end position="378"/>
    </location>
</feature>
<dbReference type="InterPro" id="IPR043128">
    <property type="entry name" value="Rev_trsase/Diguanyl_cyclase"/>
</dbReference>
<evidence type="ECO:0000256" key="2">
    <source>
        <dbReference type="SAM" id="Phobius"/>
    </source>
</evidence>
<feature type="transmembrane region" description="Helical" evidence="2">
    <location>
        <begin position="96"/>
        <end position="116"/>
    </location>
</feature>
<dbReference type="InterPro" id="IPR000160">
    <property type="entry name" value="GGDEF_dom"/>
</dbReference>
<evidence type="ECO:0000313" key="5">
    <source>
        <dbReference type="Proteomes" id="UP000183656"/>
    </source>
</evidence>
<dbReference type="OrthoDB" id="9813903at2"/>
<dbReference type="Pfam" id="PF00990">
    <property type="entry name" value="GGDEF"/>
    <property type="match status" value="1"/>
</dbReference>
<evidence type="ECO:0000313" key="4">
    <source>
        <dbReference type="EMBL" id="SFU96206.1"/>
    </source>
</evidence>
<dbReference type="AlphaFoldDB" id="A0A1I7KFP9"/>
<keyword evidence="2" id="KW-1133">Transmembrane helix</keyword>
<sequence length="378" mass="41765">MLALDPRSLIAMAGVMATAMAIVLAFMRRHYPPGIRGLGYWAAAPLAWLVASVLYSGREGGLPDLLAVVGANTVLMLGTVLFHIGCQRFIGHPTRWPAWGLYLVASALGFAWFTYVEPNFQMRLVLFTTLVSAIYATNLHFLLRHGGKRLPVRMVQIVLAAHLAVLVLRLATALAGMAGAHLMEQTLLQTLYISAYVLTVLMLSIGAVLMATDRLVTELEHLATYDPLTQVFNRRALLERCEEELARSQRTGRGPCLMMLDLDHFKRLNDTHGHQHGDAVLVHFAHTTQSVLRRADRLGRYGGEEFMLLLPETGTQEARRVAQRIHTALAVGHRLDCQLSIGLTSWRGPDDTLDAMLARADQALYQAKAQGRNQTCIG</sequence>
<dbReference type="InterPro" id="IPR029787">
    <property type="entry name" value="Nucleotide_cyclase"/>
</dbReference>
<keyword evidence="5" id="KW-1185">Reference proteome</keyword>
<dbReference type="GO" id="GO:0005886">
    <property type="term" value="C:plasma membrane"/>
    <property type="evidence" value="ECO:0007669"/>
    <property type="project" value="TreeGrafter"/>
</dbReference>
<gene>
    <name evidence="4" type="ORF">SAMN04489707_104910</name>
</gene>
<feature type="transmembrane region" description="Helical" evidence="2">
    <location>
        <begin position="155"/>
        <end position="179"/>
    </location>
</feature>